<dbReference type="Proteomes" id="UP000665561">
    <property type="component" value="Unassembled WGS sequence"/>
</dbReference>
<gene>
    <name evidence="12" type="ORF">GT019_12005</name>
</gene>
<comment type="caution">
    <text evidence="12">The sequence shown here is derived from an EMBL/GenBank/DDBJ whole genome shotgun (WGS) entry which is preliminary data.</text>
</comment>
<evidence type="ECO:0000256" key="7">
    <source>
        <dbReference type="ARBA" id="ARBA00022989"/>
    </source>
</evidence>
<evidence type="ECO:0000256" key="6">
    <source>
        <dbReference type="ARBA" id="ARBA00022833"/>
    </source>
</evidence>
<protein>
    <submittedName>
        <fullName evidence="12">M48 family metalloprotease</fullName>
    </submittedName>
</protein>
<evidence type="ECO:0000259" key="11">
    <source>
        <dbReference type="Pfam" id="PF01435"/>
    </source>
</evidence>
<keyword evidence="4" id="KW-0479">Metal-binding</keyword>
<keyword evidence="13" id="KW-1185">Reference proteome</keyword>
<sequence length="270" mass="31586">MKLPRIDGLIIDHRFNASYLQAGWRMKRYVTLGLPLFSILSREEKVALVGHEIAHGVNRDILSGFYTLSAYHTLLRWSDLLDPQDSGITERNLAYFVSKHVLKLLSYVPWLLANLFIYLQFYESQKREYLADYKAAEVGGTDAAIGVGEKLYGWRTFATALHRYVMNRQTGNFFESYKEMINAMPDRERERIRRVELLEGSRLHFTHPPGAYRLQFLRHHFHAGSSVSVTDEHWAKLEEELKELEPRIQTKMIVDFQDDLVHTTDFQVYT</sequence>
<dbReference type="InterPro" id="IPR001915">
    <property type="entry name" value="Peptidase_M48"/>
</dbReference>
<keyword evidence="2 10" id="KW-0645">Protease</keyword>
<proteinExistence type="inferred from homology"/>
<comment type="similarity">
    <text evidence="10">Belongs to the peptidase M48 family.</text>
</comment>
<feature type="domain" description="Peptidase M48" evidence="11">
    <location>
        <begin position="23"/>
        <end position="219"/>
    </location>
</feature>
<evidence type="ECO:0000256" key="10">
    <source>
        <dbReference type="RuleBase" id="RU003983"/>
    </source>
</evidence>
<evidence type="ECO:0000256" key="9">
    <source>
        <dbReference type="ARBA" id="ARBA00023136"/>
    </source>
</evidence>
<keyword evidence="8 10" id="KW-0482">Metalloprotease</keyword>
<keyword evidence="5 10" id="KW-0378">Hydrolase</keyword>
<evidence type="ECO:0000313" key="12">
    <source>
        <dbReference type="EMBL" id="NBD24597.1"/>
    </source>
</evidence>
<dbReference type="PANTHER" id="PTHR43221:SF2">
    <property type="entry name" value="PROTEASE HTPX HOMOLOG"/>
    <property type="match status" value="1"/>
</dbReference>
<evidence type="ECO:0000256" key="3">
    <source>
        <dbReference type="ARBA" id="ARBA00022692"/>
    </source>
</evidence>
<evidence type="ECO:0000256" key="2">
    <source>
        <dbReference type="ARBA" id="ARBA00022670"/>
    </source>
</evidence>
<evidence type="ECO:0000256" key="1">
    <source>
        <dbReference type="ARBA" id="ARBA00022475"/>
    </source>
</evidence>
<organism evidence="12 13">
    <name type="scientific">Paenibacillus glycinis</name>
    <dbReference type="NCBI Taxonomy" id="2697035"/>
    <lineage>
        <taxon>Bacteria</taxon>
        <taxon>Bacillati</taxon>
        <taxon>Bacillota</taxon>
        <taxon>Bacilli</taxon>
        <taxon>Bacillales</taxon>
        <taxon>Paenibacillaceae</taxon>
        <taxon>Paenibacillus</taxon>
    </lineage>
</organism>
<dbReference type="PANTHER" id="PTHR43221">
    <property type="entry name" value="PROTEASE HTPX"/>
    <property type="match status" value="1"/>
</dbReference>
<keyword evidence="1" id="KW-1003">Cell membrane</keyword>
<evidence type="ECO:0000256" key="4">
    <source>
        <dbReference type="ARBA" id="ARBA00022723"/>
    </source>
</evidence>
<evidence type="ECO:0000256" key="8">
    <source>
        <dbReference type="ARBA" id="ARBA00023049"/>
    </source>
</evidence>
<keyword evidence="9" id="KW-0472">Membrane</keyword>
<keyword evidence="6 10" id="KW-0862">Zinc</keyword>
<dbReference type="RefSeq" id="WP_161743389.1">
    <property type="nucleotide sequence ID" value="NZ_JAAAMV010000007.1"/>
</dbReference>
<name>A0ABW9XQF2_9BACL</name>
<keyword evidence="3" id="KW-0812">Transmembrane</keyword>
<keyword evidence="7" id="KW-1133">Transmembrane helix</keyword>
<comment type="cofactor">
    <cofactor evidence="10">
        <name>Zn(2+)</name>
        <dbReference type="ChEBI" id="CHEBI:29105"/>
    </cofactor>
    <text evidence="10">Binds 1 zinc ion per subunit.</text>
</comment>
<dbReference type="GO" id="GO:0008237">
    <property type="term" value="F:metallopeptidase activity"/>
    <property type="evidence" value="ECO:0007669"/>
    <property type="project" value="UniProtKB-KW"/>
</dbReference>
<dbReference type="CDD" id="cd07328">
    <property type="entry name" value="M48_Ste24p_like"/>
    <property type="match status" value="1"/>
</dbReference>
<accession>A0ABW9XQF2</accession>
<dbReference type="EMBL" id="JAAAMV010000007">
    <property type="protein sequence ID" value="NBD24597.1"/>
    <property type="molecule type" value="Genomic_DNA"/>
</dbReference>
<dbReference type="Pfam" id="PF01435">
    <property type="entry name" value="Peptidase_M48"/>
    <property type="match status" value="1"/>
</dbReference>
<dbReference type="InterPro" id="IPR050083">
    <property type="entry name" value="HtpX_protease"/>
</dbReference>
<reference evidence="12 13" key="1">
    <citation type="submission" date="2020-01" db="EMBL/GenBank/DDBJ databases">
        <title>Paenibacillus soybeanensis sp. nov. isolated from the nodules of soybean (Glycine max(L.) Merr).</title>
        <authorList>
            <person name="Wang H."/>
        </authorList>
    </citation>
    <scope>NUCLEOTIDE SEQUENCE [LARGE SCALE GENOMIC DNA]</scope>
    <source>
        <strain evidence="12 13">T1</strain>
    </source>
</reference>
<evidence type="ECO:0000256" key="5">
    <source>
        <dbReference type="ARBA" id="ARBA00022801"/>
    </source>
</evidence>
<evidence type="ECO:0000313" key="13">
    <source>
        <dbReference type="Proteomes" id="UP000665561"/>
    </source>
</evidence>